<dbReference type="EMBL" id="JADGJQ010000025">
    <property type="protein sequence ID" value="KAJ3178594.1"/>
    <property type="molecule type" value="Genomic_DNA"/>
</dbReference>
<dbReference type="Proteomes" id="UP001212152">
    <property type="component" value="Unassembled WGS sequence"/>
</dbReference>
<feature type="compositionally biased region" description="Low complexity" evidence="1">
    <location>
        <begin position="724"/>
        <end position="743"/>
    </location>
</feature>
<feature type="compositionally biased region" description="Polar residues" evidence="1">
    <location>
        <begin position="117"/>
        <end position="129"/>
    </location>
</feature>
<feature type="region of interest" description="Disordered" evidence="1">
    <location>
        <begin position="1099"/>
        <end position="1273"/>
    </location>
</feature>
<keyword evidence="3" id="KW-1185">Reference proteome</keyword>
<feature type="compositionally biased region" description="Basic and acidic residues" evidence="1">
    <location>
        <begin position="1002"/>
        <end position="1011"/>
    </location>
</feature>
<evidence type="ECO:0000256" key="1">
    <source>
        <dbReference type="SAM" id="MobiDB-lite"/>
    </source>
</evidence>
<feature type="compositionally biased region" description="Polar residues" evidence="1">
    <location>
        <begin position="1256"/>
        <end position="1266"/>
    </location>
</feature>
<feature type="compositionally biased region" description="Basic and acidic residues" evidence="1">
    <location>
        <begin position="753"/>
        <end position="766"/>
    </location>
</feature>
<feature type="compositionally biased region" description="Polar residues" evidence="1">
    <location>
        <begin position="961"/>
        <end position="970"/>
    </location>
</feature>
<feature type="compositionally biased region" description="Basic and acidic residues" evidence="1">
    <location>
        <begin position="449"/>
        <end position="477"/>
    </location>
</feature>
<feature type="compositionally biased region" description="Basic and acidic residues" evidence="1">
    <location>
        <begin position="600"/>
        <end position="613"/>
    </location>
</feature>
<proteinExistence type="predicted"/>
<comment type="caution">
    <text evidence="2">The sequence shown here is derived from an EMBL/GenBank/DDBJ whole genome shotgun (WGS) entry which is preliminary data.</text>
</comment>
<reference evidence="2" key="1">
    <citation type="submission" date="2020-05" db="EMBL/GenBank/DDBJ databases">
        <title>Phylogenomic resolution of chytrid fungi.</title>
        <authorList>
            <person name="Stajich J.E."/>
            <person name="Amses K."/>
            <person name="Simmons R."/>
            <person name="Seto K."/>
            <person name="Myers J."/>
            <person name="Bonds A."/>
            <person name="Quandt C.A."/>
            <person name="Barry K."/>
            <person name="Liu P."/>
            <person name="Grigoriev I."/>
            <person name="Longcore J.E."/>
            <person name="James T.Y."/>
        </authorList>
    </citation>
    <scope>NUCLEOTIDE SEQUENCE</scope>
    <source>
        <strain evidence="2">JEL0379</strain>
    </source>
</reference>
<feature type="compositionally biased region" description="Acidic residues" evidence="1">
    <location>
        <begin position="1219"/>
        <end position="1229"/>
    </location>
</feature>
<feature type="region of interest" description="Disordered" evidence="1">
    <location>
        <begin position="1"/>
        <end position="154"/>
    </location>
</feature>
<feature type="region of interest" description="Disordered" evidence="1">
    <location>
        <begin position="671"/>
        <end position="807"/>
    </location>
</feature>
<feature type="compositionally biased region" description="Basic and acidic residues" evidence="1">
    <location>
        <begin position="91"/>
        <end position="113"/>
    </location>
</feature>
<feature type="compositionally biased region" description="Basic and acidic residues" evidence="1">
    <location>
        <begin position="687"/>
        <end position="723"/>
    </location>
</feature>
<feature type="compositionally biased region" description="Polar residues" evidence="1">
    <location>
        <begin position="1190"/>
        <end position="1199"/>
    </location>
</feature>
<feature type="compositionally biased region" description="Basic and acidic residues" evidence="1">
    <location>
        <begin position="206"/>
        <end position="220"/>
    </location>
</feature>
<gene>
    <name evidence="2" type="ORF">HDU87_003417</name>
</gene>
<feature type="region of interest" description="Disordered" evidence="1">
    <location>
        <begin position="349"/>
        <end position="495"/>
    </location>
</feature>
<evidence type="ECO:0000313" key="3">
    <source>
        <dbReference type="Proteomes" id="UP001212152"/>
    </source>
</evidence>
<feature type="region of interest" description="Disordered" evidence="1">
    <location>
        <begin position="275"/>
        <end position="332"/>
    </location>
</feature>
<feature type="compositionally biased region" description="Polar residues" evidence="1">
    <location>
        <begin position="531"/>
        <end position="548"/>
    </location>
</feature>
<feature type="compositionally biased region" description="Basic and acidic residues" evidence="1">
    <location>
        <begin position="296"/>
        <end position="313"/>
    </location>
</feature>
<protein>
    <submittedName>
        <fullName evidence="2">Uncharacterized protein</fullName>
    </submittedName>
</protein>
<feature type="compositionally biased region" description="Polar residues" evidence="1">
    <location>
        <begin position="624"/>
        <end position="635"/>
    </location>
</feature>
<organism evidence="2 3">
    <name type="scientific">Geranomyces variabilis</name>
    <dbReference type="NCBI Taxonomy" id="109894"/>
    <lineage>
        <taxon>Eukaryota</taxon>
        <taxon>Fungi</taxon>
        <taxon>Fungi incertae sedis</taxon>
        <taxon>Chytridiomycota</taxon>
        <taxon>Chytridiomycota incertae sedis</taxon>
        <taxon>Chytridiomycetes</taxon>
        <taxon>Spizellomycetales</taxon>
        <taxon>Powellomycetaceae</taxon>
        <taxon>Geranomyces</taxon>
    </lineage>
</organism>
<feature type="compositionally biased region" description="Basic and acidic residues" evidence="1">
    <location>
        <begin position="515"/>
        <end position="529"/>
    </location>
</feature>
<feature type="compositionally biased region" description="Low complexity" evidence="1">
    <location>
        <begin position="1161"/>
        <end position="1173"/>
    </location>
</feature>
<accession>A0AAD5TJN1</accession>
<name>A0AAD5TJN1_9FUNG</name>
<evidence type="ECO:0000313" key="2">
    <source>
        <dbReference type="EMBL" id="KAJ3178594.1"/>
    </source>
</evidence>
<feature type="region of interest" description="Disordered" evidence="1">
    <location>
        <begin position="513"/>
        <end position="635"/>
    </location>
</feature>
<feature type="compositionally biased region" description="Low complexity" evidence="1">
    <location>
        <begin position="139"/>
        <end position="151"/>
    </location>
</feature>
<feature type="compositionally biased region" description="Acidic residues" evidence="1">
    <location>
        <begin position="797"/>
        <end position="807"/>
    </location>
</feature>
<feature type="region of interest" description="Disordered" evidence="1">
    <location>
        <begin position="206"/>
        <end position="225"/>
    </location>
</feature>
<feature type="compositionally biased region" description="Basic and acidic residues" evidence="1">
    <location>
        <begin position="349"/>
        <end position="366"/>
    </location>
</feature>
<feature type="compositionally biased region" description="Low complexity" evidence="1">
    <location>
        <begin position="880"/>
        <end position="892"/>
    </location>
</feature>
<feature type="compositionally biased region" description="Polar residues" evidence="1">
    <location>
        <begin position="1045"/>
        <end position="1087"/>
    </location>
</feature>
<sequence length="1284" mass="136834">MDNIPAQHRQTPPAAPTPPPKHVVASPVPLTTKQRPATPVRGDSLLSLSAMPGAFPKGGQHKGHLASSAEPDNLPKFSAEHNRSQSPVRLVSEDFHAVQREAEHAGQKERAGENDTGETVTPTLQRSVQPVSAPPVAPEPAAGEAIPPAISLDLSDRRRTALPIPAVTDRPQPAIAPVFAPGITAPLRIESHFGPAPAEKVETLPHAENARSDHLGERPSKKPSLGARLDALLHGMKRPAKTVDARRAVPQPFTLNPAELEARMNALIEEKKLAGSEQSSIYDAPREGTAQPTTEQTEKEQAVPERETMDKHASPAVAIGSSAADGGFAPLPSKLDREFRALAAGDLHPHDELMPKNHSAEAKPSDHGGPTVAIGSPTHGQEVAAVPADLRRDFTALTSRKSFSGGERGRSSVASDSSRHSKSSGRRTPTIAIGARKEGQQFSPIPPKLESRFDALVHRKSISRDENSRPTSTEKDSAAIAIGAKKDGQQFSPLPDKLADAFDELLNRRKSFASETDRSAHSMSPEHVKAASSTSVAIGGRQSNQNFAPVSPKLESRFEALKTKLSPSRKSHDESMGIDPSRAAHSAEASQPPHEALNPRLEKEFSELLDKKPTASAKIKSPDLESSNIGLASDKSLNASVAVDAGEATGEKPVADEDIYAYYIDASPVGAGKERLSLPKDTGTPEPHVRLSPESLKGGEHDKPLRDPHEEHSYAATHGRIEPVKVASASASSSRSVSPSAKKTGSPRAPSPADRKALESKFEEVLSRVSHPTQQISPYPAGSVGRSLSEVGHDEVSAEPDDEVPFVESEETLQKEYLNLMKQKKGVDAPVGEAVTPPRADAEVTAPTATVKPRKSFSLGLLSKRDSSRNVSPRGSPGRSSEALLLAASANPAPRPGSAVKVEERRRPSSTLETRFDSLMKRLRRSSTAESLKEAPTFSSGRSIDARQQEPNRAAPLVTETGAQPSSVDTGSVPMVAPPVARAEMPAQGDAVKTTPAAEAGVTKKRDESGRRRSAASAYREPARGFDLQQSFDNLMRRNPKPAASESSSVPAKSNNWLRKSFDGSSRVRSNNNAGSRTPTHISSSGQAIYDEAYRARRSMDAGNAERPAALAKAEEEDARRAYPVPTPALKKTPLMRAKKSLTDMMSRFKTGSKSAENLTAAAAEGSNAEPAGTAASNLPQIAEPKRSASLDQADTEGSQNDDSDLYVPDPSPLPAAYDAEDEDDDTEDDARPSTFHELPPSEAIQFDPAGYGFSESANGSVSRSASPDGEQEIRIAMMQGCRR</sequence>
<feature type="region of interest" description="Disordered" evidence="1">
    <location>
        <begin position="828"/>
        <end position="1087"/>
    </location>
</feature>